<dbReference type="AlphaFoldDB" id="A0A2I1K232"/>
<name>A0A2I1K232_9LACT</name>
<dbReference type="PANTHER" id="PTHR37813">
    <property type="entry name" value="FELS-2 PROPHAGE PROTEIN"/>
    <property type="match status" value="1"/>
</dbReference>
<evidence type="ECO:0000259" key="2">
    <source>
        <dbReference type="Pfam" id="PF20155"/>
    </source>
</evidence>
<keyword evidence="1" id="KW-0812">Transmembrane</keyword>
<feature type="transmembrane region" description="Helical" evidence="1">
    <location>
        <begin position="532"/>
        <end position="555"/>
    </location>
</feature>
<feature type="domain" description="Tape measure protein N-terminal" evidence="2">
    <location>
        <begin position="71"/>
        <end position="249"/>
    </location>
</feature>
<dbReference type="RefSeq" id="WP_101954018.1">
    <property type="nucleotide sequence ID" value="NZ_PKHE01000005.1"/>
</dbReference>
<comment type="caution">
    <text evidence="3">The sequence shown here is derived from an EMBL/GenBank/DDBJ whole genome shotgun (WGS) entry which is preliminary data.</text>
</comment>
<dbReference type="InterPro" id="IPR013491">
    <property type="entry name" value="Tape_meas_N"/>
</dbReference>
<dbReference type="EMBL" id="PKHE01000005">
    <property type="protein sequence ID" value="PKY89698.1"/>
    <property type="molecule type" value="Genomic_DNA"/>
</dbReference>
<keyword evidence="1" id="KW-0472">Membrane</keyword>
<dbReference type="OrthoDB" id="28713at2"/>
<evidence type="ECO:0000256" key="1">
    <source>
        <dbReference type="SAM" id="Phobius"/>
    </source>
</evidence>
<evidence type="ECO:0000313" key="4">
    <source>
        <dbReference type="Proteomes" id="UP000234384"/>
    </source>
</evidence>
<dbReference type="SUPFAM" id="SSF48371">
    <property type="entry name" value="ARM repeat"/>
    <property type="match status" value="1"/>
</dbReference>
<dbReference type="PANTHER" id="PTHR37813:SF1">
    <property type="entry name" value="FELS-2 PROPHAGE PROTEIN"/>
    <property type="match status" value="1"/>
</dbReference>
<proteinExistence type="predicted"/>
<dbReference type="Gene3D" id="1.25.10.10">
    <property type="entry name" value="Leucine-rich Repeat Variant"/>
    <property type="match status" value="1"/>
</dbReference>
<feature type="transmembrane region" description="Helical" evidence="1">
    <location>
        <begin position="492"/>
        <end position="512"/>
    </location>
</feature>
<dbReference type="Pfam" id="PF20155">
    <property type="entry name" value="TMP_3"/>
    <property type="match status" value="1"/>
</dbReference>
<keyword evidence="1" id="KW-1133">Transmembrane helix</keyword>
<dbReference type="InterPro" id="IPR011989">
    <property type="entry name" value="ARM-like"/>
</dbReference>
<protein>
    <recommendedName>
        <fullName evidence="2">Tape measure protein N-terminal domain-containing protein</fullName>
    </recommendedName>
</protein>
<gene>
    <name evidence="3" type="ORF">CYJ57_03030</name>
</gene>
<evidence type="ECO:0000313" key="3">
    <source>
        <dbReference type="EMBL" id="PKY89698.1"/>
    </source>
</evidence>
<dbReference type="NCBIfam" id="TIGR02675">
    <property type="entry name" value="tape_meas_nterm"/>
    <property type="match status" value="1"/>
</dbReference>
<dbReference type="InterPro" id="IPR016024">
    <property type="entry name" value="ARM-type_fold"/>
</dbReference>
<dbReference type="Proteomes" id="UP000234384">
    <property type="component" value="Unassembled WGS sequence"/>
</dbReference>
<sequence length="1169" mass="121464">MADGTVIIETKLNASEAKSGISRIKSAFQELGNSGGQGGLFGKILGANLVSAGIQKTIGSISGGVRSLNGELTESSMAWKTFDGNMRMIGKSSSEIDKVQKSLQDFATQTIYSASDMASTYSQMAAIGYDNTEKLVKGMGGLAASSEQPAQAMKTMSQQMTQALSKPTMQWQDFKLMMEQAPAGMAMVAKHMGMSLDEMVLAIQNGEISSKSFADAVAEVGTNADFSKMATEFKSAGQAMDGLRETLSNKLMPVFEKLDGIAIKAIEGITDMIDRIDFTKITDGIDTALNKIKSFGKQAKRAFDDFMSGFKSTGAAKAFSSAMRSIGAAIKNVLSALKPANADFREIGKVVGEVAKVIADAAKKIADFISKLDPGLIQGVVKSVIALKLAFMGLRTAMKIKNAFNLFQPIQKGLGGLTRSAGRSKSIIASTFNGISNIIKSAGTSIKSILSGMGTMFRGLGTGLSKAFKGMGDGIKSILVGLGKMTQSMNPVNMLAFAAAIGIVVAAFTLLATQGEGVKAILEGVGSIVNQLITGFGNLLGTVITSLGTAISTIAQGIASGIAMIITALGPNVQIIANMFVEITQVISNAVVQIVSALAPFIPEITRMVEVVVSNLPLIIAAFGELASNVGSAIAEVVGAISSGVAEILLALEPLVETIGEQIQGIIKEFGSFAREVGQAISEVADSISTGAERIINALTPLVETVLEGVEQIIQAFGDLALKVGEAIEKVNNSIAKIVDSCTEFVEQIGSTAKDIAEAFDMIVESFTKLQGLSLWDIGAGLARIGLGMKDILNAQPETIAQGLTTISDALANTFRVSALATDFEALGQAFAGFPSLESIGTGLTSIGTALGTIFRVSALATDFEALKQAMSGFPDLSGIASGLNSIGEAFNSINTSVSSSLSSLSTTVSTAMTTISNTVSQSFSAVESTVSNSMSSVQTTVTNSMNAIKTAVTNGFQQVVNSANTGMSQFVSAISNKKGATSNAMKACINAAANIARSAIGTFRSIGSQIGNGLAQGMYSALGAITAAANAMVAQANRAARAKARIKSPSRLFADTVGKFIPRGVATGIDKNTKYSNQAIENMISSMSKYKMHPEDLLGGGASSLKHKMQSVGNSLGVLGGSNTNATYNQSYTLNATGGDKADFFTPDNMKRLLKEFAYYVNLEGVNA</sequence>
<accession>A0A2I1K232</accession>
<organism evidence="3 4">
    <name type="scientific">Falseniella ignava</name>
    <dbReference type="NCBI Taxonomy" id="137730"/>
    <lineage>
        <taxon>Bacteria</taxon>
        <taxon>Bacillati</taxon>
        <taxon>Bacillota</taxon>
        <taxon>Bacilli</taxon>
        <taxon>Lactobacillales</taxon>
        <taxon>Aerococcaceae</taxon>
        <taxon>Falseniella</taxon>
    </lineage>
</organism>
<reference evidence="3 4" key="1">
    <citation type="submission" date="2017-12" db="EMBL/GenBank/DDBJ databases">
        <title>Phylogenetic diversity of female urinary microbiome.</title>
        <authorList>
            <person name="Thomas-White K."/>
            <person name="Wolfe A.J."/>
        </authorList>
    </citation>
    <scope>NUCLEOTIDE SEQUENCE [LARGE SCALE GENOMIC DNA]</scope>
    <source>
        <strain evidence="3 4">UMB0898</strain>
    </source>
</reference>